<organism evidence="6 7">
    <name type="scientific">Archaeoglobus fulgidus DSM 8774</name>
    <dbReference type="NCBI Taxonomy" id="1344584"/>
    <lineage>
        <taxon>Archaea</taxon>
        <taxon>Methanobacteriati</taxon>
        <taxon>Methanobacteriota</taxon>
        <taxon>Archaeoglobi</taxon>
        <taxon>Archaeoglobales</taxon>
        <taxon>Archaeoglobaceae</taxon>
        <taxon>Archaeoglobus</taxon>
    </lineage>
</organism>
<dbReference type="PANTHER" id="PTHR40101">
    <property type="entry name" value="CONSERVED PROTEIN"/>
    <property type="match status" value="1"/>
</dbReference>
<dbReference type="GeneID" id="24795950"/>
<evidence type="ECO:0000256" key="1">
    <source>
        <dbReference type="ARBA" id="ARBA00022485"/>
    </source>
</evidence>
<dbReference type="RefSeq" id="WP_010879690.1">
    <property type="nucleotide sequence ID" value="NZ_CP006577.1"/>
</dbReference>
<reference evidence="6 7" key="1">
    <citation type="submission" date="2013-07" db="EMBL/GenBank/DDBJ databases">
        <title>Genome of Archaeoglobus fulgidus.</title>
        <authorList>
            <person name="Fiebig A."/>
            <person name="Birkeland N.-K."/>
        </authorList>
    </citation>
    <scope>NUCLEOTIDE SEQUENCE [LARGE SCALE GENOMIC DNA]</scope>
    <source>
        <strain evidence="6 7">DSM 8774</strain>
    </source>
</reference>
<gene>
    <name evidence="6" type="ORF">AFULGI_00024730</name>
</gene>
<evidence type="ECO:0000313" key="6">
    <source>
        <dbReference type="EMBL" id="AIG99189.1"/>
    </source>
</evidence>
<accession>A0A075WIX9</accession>
<dbReference type="Pfam" id="PF09918">
    <property type="entry name" value="DUF2148"/>
    <property type="match status" value="1"/>
</dbReference>
<dbReference type="KEGG" id="afg:AFULGI_00024730"/>
<keyword evidence="3" id="KW-0408">Iron</keyword>
<keyword evidence="4" id="KW-0411">Iron-sulfur</keyword>
<dbReference type="InterPro" id="IPR019224">
    <property type="entry name" value="DUF2148"/>
</dbReference>
<dbReference type="InterPro" id="IPR007202">
    <property type="entry name" value="4Fe-4S_dom"/>
</dbReference>
<keyword evidence="2" id="KW-0479">Metal-binding</keyword>
<keyword evidence="1" id="KW-0004">4Fe-4S</keyword>
<dbReference type="PANTHER" id="PTHR40101:SF1">
    <property type="entry name" value="4FE-4S DOMAIN-CONTAINING PROTEIN"/>
    <property type="match status" value="1"/>
</dbReference>
<dbReference type="GO" id="GO:0051539">
    <property type="term" value="F:4 iron, 4 sulfur cluster binding"/>
    <property type="evidence" value="ECO:0007669"/>
    <property type="project" value="UniProtKB-KW"/>
</dbReference>
<evidence type="ECO:0000259" key="5">
    <source>
        <dbReference type="PROSITE" id="PS51656"/>
    </source>
</evidence>
<evidence type="ECO:0000256" key="2">
    <source>
        <dbReference type="ARBA" id="ARBA00022723"/>
    </source>
</evidence>
<dbReference type="InterPro" id="IPR000415">
    <property type="entry name" value="Nitroreductase-like"/>
</dbReference>
<evidence type="ECO:0000313" key="7">
    <source>
        <dbReference type="Proteomes" id="UP000028501"/>
    </source>
</evidence>
<dbReference type="EMBL" id="CP006577">
    <property type="protein sequence ID" value="AIG99189.1"/>
    <property type="molecule type" value="Genomic_DNA"/>
</dbReference>
<proteinExistence type="predicted"/>
<dbReference type="HOGENOM" id="CLU_111491_0_0_2"/>
<dbReference type="AlphaFoldDB" id="A0A075WIX9"/>
<name>A0A075WIX9_ARCFL</name>
<dbReference type="Proteomes" id="UP000028501">
    <property type="component" value="Chromosome"/>
</dbReference>
<dbReference type="PROSITE" id="PS51656">
    <property type="entry name" value="4FE4S"/>
    <property type="match status" value="1"/>
</dbReference>
<dbReference type="GO" id="GO:0016491">
    <property type="term" value="F:oxidoreductase activity"/>
    <property type="evidence" value="ECO:0007669"/>
    <property type="project" value="InterPro"/>
</dbReference>
<evidence type="ECO:0000256" key="4">
    <source>
        <dbReference type="ARBA" id="ARBA00023014"/>
    </source>
</evidence>
<feature type="domain" description="4Fe-4S" evidence="5">
    <location>
        <begin position="72"/>
        <end position="135"/>
    </location>
</feature>
<protein>
    <recommendedName>
        <fullName evidence="5">4Fe-4S domain-containing protein</fullName>
    </recommendedName>
</protein>
<evidence type="ECO:0000256" key="3">
    <source>
        <dbReference type="ARBA" id="ARBA00023004"/>
    </source>
</evidence>
<dbReference type="GO" id="GO:0046872">
    <property type="term" value="F:metal ion binding"/>
    <property type="evidence" value="ECO:0007669"/>
    <property type="project" value="UniProtKB-KW"/>
</dbReference>
<dbReference type="Gene3D" id="3.40.109.10">
    <property type="entry name" value="NADH Oxidase"/>
    <property type="match status" value="1"/>
</dbReference>
<sequence>MLLNEKDFKNEGVKIAALIMAESARTAPKSKGEDTIEIVYVDGEEMEKIAAKMEEMAEGGDKDFIRDAESVRKSQAILLIGAKGDRTVGVNCQACGFESCSEFKKADRKGENFVGPNCAFRMIDLGIALGSAVKVSAMLGIDTRIMYRIGIAAKKLGMIDADVVMGVPLSALGKSPYFDRAPKK</sequence>